<comment type="caution">
    <text evidence="1">The sequence shown here is derived from an EMBL/GenBank/DDBJ whole genome shotgun (WGS) entry which is preliminary data.</text>
</comment>
<sequence>MKFEHELNSPVLVLDEDQSWQLLSHSAHGRVATVAAGLIDIVPVNYAVHNGKLFLRTSPGNKLAAMSINEKIAFEVDGILSDEAWSVVVHGSAEVLEHEADIQEARESGVTPWIPTQKDFWIRVNVDSISGRHFELGEQPEVAE</sequence>
<dbReference type="RefSeq" id="WP_102598469.1">
    <property type="nucleotide sequence ID" value="NZ_JABUYH010000031.1"/>
</dbReference>
<dbReference type="InterPro" id="IPR012349">
    <property type="entry name" value="Split_barrel_FMN-bd"/>
</dbReference>
<proteinExistence type="predicted"/>
<evidence type="ECO:0000313" key="1">
    <source>
        <dbReference type="EMBL" id="PMQ19211.1"/>
    </source>
</evidence>
<dbReference type="SUPFAM" id="SSF50475">
    <property type="entry name" value="FMN-binding split barrel"/>
    <property type="match status" value="1"/>
</dbReference>
<dbReference type="AlphaFoldDB" id="A0A2N7RZA7"/>
<accession>A0A2N7RZA7</accession>
<gene>
    <name evidence="1" type="ORF">CIK84_10840</name>
</gene>
<protein>
    <submittedName>
        <fullName evidence="1">Flavin-nucleotide-binding protein</fullName>
    </submittedName>
</protein>
<reference evidence="1 2" key="1">
    <citation type="journal article" date="2017" name="Elife">
        <title>Extensive horizontal gene transfer in cheese-associated bacteria.</title>
        <authorList>
            <person name="Bonham K.S."/>
            <person name="Wolfe B.E."/>
            <person name="Dutton R.J."/>
        </authorList>
    </citation>
    <scope>NUCLEOTIDE SEQUENCE [LARGE SCALE GENOMIC DNA]</scope>
    <source>
        <strain evidence="1 2">JB182</strain>
    </source>
</reference>
<evidence type="ECO:0000313" key="2">
    <source>
        <dbReference type="Proteomes" id="UP000235739"/>
    </source>
</evidence>
<dbReference type="Proteomes" id="UP000235739">
    <property type="component" value="Unassembled WGS sequence"/>
</dbReference>
<dbReference type="Gene3D" id="2.30.110.10">
    <property type="entry name" value="Electron Transport, Fmn-binding Protein, Chain A"/>
    <property type="match status" value="1"/>
</dbReference>
<dbReference type="InterPro" id="IPR024747">
    <property type="entry name" value="Pyridox_Oxase-rel"/>
</dbReference>
<name>A0A2N7RZA7_9MICC</name>
<organism evidence="1 2">
    <name type="scientific">Glutamicibacter arilaitensis</name>
    <dbReference type="NCBI Taxonomy" id="256701"/>
    <lineage>
        <taxon>Bacteria</taxon>
        <taxon>Bacillati</taxon>
        <taxon>Actinomycetota</taxon>
        <taxon>Actinomycetes</taxon>
        <taxon>Micrococcales</taxon>
        <taxon>Micrococcaceae</taxon>
        <taxon>Glutamicibacter</taxon>
    </lineage>
</organism>
<dbReference type="EMBL" id="PNQX01000002">
    <property type="protein sequence ID" value="PMQ19211.1"/>
    <property type="molecule type" value="Genomic_DNA"/>
</dbReference>
<dbReference type="Pfam" id="PF12900">
    <property type="entry name" value="Pyridox_ox_2"/>
    <property type="match status" value="1"/>
</dbReference>